<dbReference type="SUPFAM" id="SSF48403">
    <property type="entry name" value="Ankyrin repeat"/>
    <property type="match status" value="1"/>
</dbReference>
<dbReference type="AlphaFoldDB" id="A0A4U5PWF0"/>
<feature type="region of interest" description="Disordered" evidence="1">
    <location>
        <begin position="331"/>
        <end position="391"/>
    </location>
</feature>
<dbReference type="STRING" id="43335.A0A4U5PWF0"/>
<dbReference type="PANTHER" id="PTHR24121">
    <property type="entry name" value="NO MECHANORECEPTOR POTENTIAL C, ISOFORM D-RELATED"/>
    <property type="match status" value="1"/>
</dbReference>
<gene>
    <name evidence="2" type="ORF">D5086_0000173810</name>
</gene>
<accession>A0A4U5PWF0</accession>
<sequence>MGTLPDLMKKVYEAASEGKWDLMKEAYDGEYDKYVMSPITVLKDTAFHLAVYSKKDEPLKSLLHIVNENSIPWNPCTLQNAHENTVLHEAVFAGNMKAVELLLEFTPEEQGDYDPSMQLQTKNALGETPFYRAAACGKKEIVEYLVIKMKQISKGKLLEEHRRRGHLDKEKNDNSEKVDLKPILHAAIEGQHFETALTLLKRDPSLDDMKDEQGRTCLHLLAEMPSAFKSGCAMPKYSIRNLIYCCLSASNGDDDQSKSKKGLISPPSCEIFAGHSVANGDQSNSKKGYKELNFKVHLDNEFRKEIQYGANCISYIDIFFICEEVVIDKSKESQSPDREGNKVKDNGSKESQSPDREGNKVKDNGSKESQSPDREGNTVKDNGSKDFQIRDGKGNKVFDDASTLKMLFLHEHEKQILLFVDTAPKCRPQYYSSESHKGMYLRIKYFLAYNDDANSSNRVFLLVSVYAMSKHDDDIGSVGVKEDLSNVGFEYLVEGNEYDGDIYSMNDDYIPLD</sequence>
<proteinExistence type="predicted"/>
<dbReference type="PANTHER" id="PTHR24121:SF29">
    <property type="match status" value="1"/>
</dbReference>
<reference evidence="2" key="1">
    <citation type="submission" date="2018-10" db="EMBL/GenBank/DDBJ databases">
        <title>Population genomic analysis revealed the cold adaptation of white poplar.</title>
        <authorList>
            <person name="Liu Y.-J."/>
        </authorList>
    </citation>
    <scope>NUCLEOTIDE SEQUENCE [LARGE SCALE GENOMIC DNA]</scope>
    <source>
        <strain evidence="2">PAL-ZL1</strain>
    </source>
</reference>
<name>A0A4U5PWF0_POPAL</name>
<evidence type="ECO:0000313" key="2">
    <source>
        <dbReference type="EMBL" id="TKS01371.1"/>
    </source>
</evidence>
<dbReference type="InterPro" id="IPR036770">
    <property type="entry name" value="Ankyrin_rpt-contain_sf"/>
</dbReference>
<dbReference type="SMART" id="SM00248">
    <property type="entry name" value="ANK"/>
    <property type="match status" value="4"/>
</dbReference>
<protein>
    <submittedName>
        <fullName evidence="2">Uncharacterized protein</fullName>
    </submittedName>
</protein>
<dbReference type="Pfam" id="PF12796">
    <property type="entry name" value="Ank_2"/>
    <property type="match status" value="1"/>
</dbReference>
<organism evidence="2">
    <name type="scientific">Populus alba</name>
    <name type="common">White poplar</name>
    <dbReference type="NCBI Taxonomy" id="43335"/>
    <lineage>
        <taxon>Eukaryota</taxon>
        <taxon>Viridiplantae</taxon>
        <taxon>Streptophyta</taxon>
        <taxon>Embryophyta</taxon>
        <taxon>Tracheophyta</taxon>
        <taxon>Spermatophyta</taxon>
        <taxon>Magnoliopsida</taxon>
        <taxon>eudicotyledons</taxon>
        <taxon>Gunneridae</taxon>
        <taxon>Pentapetalae</taxon>
        <taxon>rosids</taxon>
        <taxon>fabids</taxon>
        <taxon>Malpighiales</taxon>
        <taxon>Salicaceae</taxon>
        <taxon>Saliceae</taxon>
        <taxon>Populus</taxon>
    </lineage>
</organism>
<comment type="caution">
    <text evidence="2">The sequence shown here is derived from an EMBL/GenBank/DDBJ whole genome shotgun (WGS) entry which is preliminary data.</text>
</comment>
<dbReference type="Gene3D" id="1.25.40.20">
    <property type="entry name" value="Ankyrin repeat-containing domain"/>
    <property type="match status" value="1"/>
</dbReference>
<dbReference type="EMBL" id="RCHU01000571">
    <property type="protein sequence ID" value="TKS01371.1"/>
    <property type="molecule type" value="Genomic_DNA"/>
</dbReference>
<evidence type="ECO:0000256" key="1">
    <source>
        <dbReference type="SAM" id="MobiDB-lite"/>
    </source>
</evidence>
<dbReference type="InterPro" id="IPR002110">
    <property type="entry name" value="Ankyrin_rpt"/>
</dbReference>